<dbReference type="EMBL" id="CM002926">
    <property type="protein sequence ID" value="KGN51017.1"/>
    <property type="molecule type" value="Genomic_DNA"/>
</dbReference>
<accession>A0A0A0KRL8</accession>
<gene>
    <name evidence="1" type="ORF">Csa_5G409600</name>
</gene>
<dbReference type="AlphaFoldDB" id="A0A0A0KRL8"/>
<reference evidence="1 2" key="3">
    <citation type="journal article" date="2010" name="BMC Genomics">
        <title>Transcriptome sequencing and comparative analysis of cucumber flowers with different sex types.</title>
        <authorList>
            <person name="Guo S."/>
            <person name="Zheng Y."/>
            <person name="Joung J.G."/>
            <person name="Liu S."/>
            <person name="Zhang Z."/>
            <person name="Crasta O.R."/>
            <person name="Sobral B.W."/>
            <person name="Xu Y."/>
            <person name="Huang S."/>
            <person name="Fei Z."/>
        </authorList>
    </citation>
    <scope>NUCLEOTIDE SEQUENCE [LARGE SCALE GENOMIC DNA]</scope>
    <source>
        <strain evidence="2">cv. 9930</strain>
    </source>
</reference>
<dbReference type="Proteomes" id="UP000029981">
    <property type="component" value="Chromosome 5"/>
</dbReference>
<evidence type="ECO:0000313" key="2">
    <source>
        <dbReference type="Proteomes" id="UP000029981"/>
    </source>
</evidence>
<dbReference type="Gramene" id="KGN51017">
    <property type="protein sequence ID" value="KGN51017"/>
    <property type="gene ID" value="Csa_5G409600"/>
</dbReference>
<proteinExistence type="predicted"/>
<evidence type="ECO:0000313" key="1">
    <source>
        <dbReference type="EMBL" id="KGN51017.1"/>
    </source>
</evidence>
<keyword evidence="2" id="KW-1185">Reference proteome</keyword>
<reference evidence="1 2" key="2">
    <citation type="journal article" date="2009" name="PLoS ONE">
        <title>An integrated genetic and cytogenetic map of the cucumber genome.</title>
        <authorList>
            <person name="Ren Y."/>
            <person name="Zhang Z."/>
            <person name="Liu J."/>
            <person name="Staub J.E."/>
            <person name="Han Y."/>
            <person name="Cheng Z."/>
            <person name="Li X."/>
            <person name="Lu J."/>
            <person name="Miao H."/>
            <person name="Kang H."/>
            <person name="Xie B."/>
            <person name="Gu X."/>
            <person name="Wang X."/>
            <person name="Du Y."/>
            <person name="Jin W."/>
            <person name="Huang S."/>
        </authorList>
    </citation>
    <scope>NUCLEOTIDE SEQUENCE [LARGE SCALE GENOMIC DNA]</scope>
    <source>
        <strain evidence="2">cv. 9930</strain>
    </source>
</reference>
<reference evidence="1 2" key="4">
    <citation type="journal article" date="2011" name="BMC Genomics">
        <title>RNA-Seq improves annotation of protein-coding genes in the cucumber genome.</title>
        <authorList>
            <person name="Li Z."/>
            <person name="Zhang Z."/>
            <person name="Yan P."/>
            <person name="Huang S."/>
            <person name="Fei Z."/>
            <person name="Lin K."/>
        </authorList>
    </citation>
    <scope>NUCLEOTIDE SEQUENCE [LARGE SCALE GENOMIC DNA]</scope>
    <source>
        <strain evidence="2">cv. 9930</strain>
    </source>
</reference>
<organism evidence="1 2">
    <name type="scientific">Cucumis sativus</name>
    <name type="common">Cucumber</name>
    <dbReference type="NCBI Taxonomy" id="3659"/>
    <lineage>
        <taxon>Eukaryota</taxon>
        <taxon>Viridiplantae</taxon>
        <taxon>Streptophyta</taxon>
        <taxon>Embryophyta</taxon>
        <taxon>Tracheophyta</taxon>
        <taxon>Spermatophyta</taxon>
        <taxon>Magnoliopsida</taxon>
        <taxon>eudicotyledons</taxon>
        <taxon>Gunneridae</taxon>
        <taxon>Pentapetalae</taxon>
        <taxon>rosids</taxon>
        <taxon>fabids</taxon>
        <taxon>Cucurbitales</taxon>
        <taxon>Cucurbitaceae</taxon>
        <taxon>Benincaseae</taxon>
        <taxon>Cucumis</taxon>
    </lineage>
</organism>
<protein>
    <submittedName>
        <fullName evidence="1">Uncharacterized protein</fullName>
    </submittedName>
</protein>
<sequence>MEYARTTTCCSVWCYSSEDSTRNIKRRQDGTSHTTLIGEDEMLDFKAEGCSRLRLHPRWLN</sequence>
<name>A0A0A0KRL8_CUCSA</name>
<reference evidence="1 2" key="1">
    <citation type="journal article" date="2009" name="Nat. Genet.">
        <title>The genome of the cucumber, Cucumis sativus L.</title>
        <authorList>
            <person name="Huang S."/>
            <person name="Li R."/>
            <person name="Zhang Z."/>
            <person name="Li L."/>
            <person name="Gu X."/>
            <person name="Fan W."/>
            <person name="Lucas W.J."/>
            <person name="Wang X."/>
            <person name="Xie B."/>
            <person name="Ni P."/>
            <person name="Ren Y."/>
            <person name="Zhu H."/>
            <person name="Li J."/>
            <person name="Lin K."/>
            <person name="Jin W."/>
            <person name="Fei Z."/>
            <person name="Li G."/>
            <person name="Staub J."/>
            <person name="Kilian A."/>
            <person name="van der Vossen E.A."/>
            <person name="Wu Y."/>
            <person name="Guo J."/>
            <person name="He J."/>
            <person name="Jia Z."/>
            <person name="Ren Y."/>
            <person name="Tian G."/>
            <person name="Lu Y."/>
            <person name="Ruan J."/>
            <person name="Qian W."/>
            <person name="Wang M."/>
            <person name="Huang Q."/>
            <person name="Li B."/>
            <person name="Xuan Z."/>
            <person name="Cao J."/>
            <person name="Asan"/>
            <person name="Wu Z."/>
            <person name="Zhang J."/>
            <person name="Cai Q."/>
            <person name="Bai Y."/>
            <person name="Zhao B."/>
            <person name="Han Y."/>
            <person name="Li Y."/>
            <person name="Li X."/>
            <person name="Wang S."/>
            <person name="Shi Q."/>
            <person name="Liu S."/>
            <person name="Cho W.K."/>
            <person name="Kim J.Y."/>
            <person name="Xu Y."/>
            <person name="Heller-Uszynska K."/>
            <person name="Miao H."/>
            <person name="Cheng Z."/>
            <person name="Zhang S."/>
            <person name="Wu J."/>
            <person name="Yang Y."/>
            <person name="Kang H."/>
            <person name="Li M."/>
            <person name="Liang H."/>
            <person name="Ren X."/>
            <person name="Shi Z."/>
            <person name="Wen M."/>
            <person name="Jian M."/>
            <person name="Yang H."/>
            <person name="Zhang G."/>
            <person name="Yang Z."/>
            <person name="Chen R."/>
            <person name="Liu S."/>
            <person name="Li J."/>
            <person name="Ma L."/>
            <person name="Liu H."/>
            <person name="Zhou Y."/>
            <person name="Zhao J."/>
            <person name="Fang X."/>
            <person name="Li G."/>
            <person name="Fang L."/>
            <person name="Li Y."/>
            <person name="Liu D."/>
            <person name="Zheng H."/>
            <person name="Zhang Y."/>
            <person name="Qin N."/>
            <person name="Li Z."/>
            <person name="Yang G."/>
            <person name="Yang S."/>
            <person name="Bolund L."/>
            <person name="Kristiansen K."/>
            <person name="Zheng H."/>
            <person name="Li S."/>
            <person name="Zhang X."/>
            <person name="Yang H."/>
            <person name="Wang J."/>
            <person name="Sun R."/>
            <person name="Zhang B."/>
            <person name="Jiang S."/>
            <person name="Wang J."/>
            <person name="Du Y."/>
            <person name="Li S."/>
        </authorList>
    </citation>
    <scope>NUCLEOTIDE SEQUENCE [LARGE SCALE GENOMIC DNA]</scope>
    <source>
        <strain evidence="2">cv. 9930</strain>
    </source>
</reference>